<evidence type="ECO:0000259" key="2">
    <source>
        <dbReference type="Pfam" id="PF18803"/>
    </source>
</evidence>
<keyword evidence="1" id="KW-0812">Transmembrane</keyword>
<accession>A0A9P7S392</accession>
<dbReference type="Pfam" id="PF18758">
    <property type="entry name" value="KDZ"/>
    <property type="match status" value="1"/>
</dbReference>
<keyword evidence="4" id="KW-1185">Reference proteome</keyword>
<organism evidence="3 4">
    <name type="scientific">Marasmius oreades</name>
    <name type="common">fairy-ring Marasmius</name>
    <dbReference type="NCBI Taxonomy" id="181124"/>
    <lineage>
        <taxon>Eukaryota</taxon>
        <taxon>Fungi</taxon>
        <taxon>Dikarya</taxon>
        <taxon>Basidiomycota</taxon>
        <taxon>Agaricomycotina</taxon>
        <taxon>Agaricomycetes</taxon>
        <taxon>Agaricomycetidae</taxon>
        <taxon>Agaricales</taxon>
        <taxon>Marasmiineae</taxon>
        <taxon>Marasmiaceae</taxon>
        <taxon>Marasmius</taxon>
    </lineage>
</organism>
<dbReference type="InterPro" id="IPR040521">
    <property type="entry name" value="KDZ"/>
</dbReference>
<dbReference type="InterPro" id="IPR041457">
    <property type="entry name" value="CxC2_KDZ-assoc"/>
</dbReference>
<proteinExistence type="predicted"/>
<evidence type="ECO:0000256" key="1">
    <source>
        <dbReference type="SAM" id="Phobius"/>
    </source>
</evidence>
<sequence length="539" mass="61157">MDEPLHVIEVNGSKIFFNLLLYALLAFASSLAICLEDSAAFQSTALKTSQFLHGMGYTQFPWTFVVALQRRLMEMGLWPSSYKEPKSAATVQLLRNFQITNLHCQTPSTEFYEVLEFISDGTGLQKLPEREAQWMTMLRQYRNIKTAKRCGRGHDTKGIKGTSYGEAAVPCRACPHLERNLPAGWDKVSADDQFLYALYLCKDANFGQKARARPNDDRDPSLSPGWGCFVLNDLYMAEVSKRATQEEISHCVGFKAISTANTKKTKGLCATGISAVSCARHETFRPNGIGDLQVGERYINMDFLALFMLIGCGLSLVFFSYDIACQWVVNFRSRMAQFPEHMHLPNSLKLIFKVPKFYLIAHARKCLAKFSFNYTEGAAKTDGEGIEWNWSWLNACSRSLSMMKAGARWDMLDDFTNFWNWRKTINLETSLVKKLVKAIPEAVVNAHAFTAFTDALQDDHTKDLLIWQDQVVQWEQGLSNFCPYDMREETLTLAQVKKELTEEEHQQEVTGMNTSISTLSGLVIEGLEIEELQYVLLVR</sequence>
<feature type="domain" description="CxC2-like cysteine cluster KDZ transposase-associated" evidence="2">
    <location>
        <begin position="70"/>
        <end position="123"/>
    </location>
</feature>
<keyword evidence="1" id="KW-1133">Transmembrane helix</keyword>
<dbReference type="RefSeq" id="XP_043010767.1">
    <property type="nucleotide sequence ID" value="XM_043152681.1"/>
</dbReference>
<feature type="transmembrane region" description="Helical" evidence="1">
    <location>
        <begin position="15"/>
        <end position="35"/>
    </location>
</feature>
<protein>
    <recommendedName>
        <fullName evidence="2">CxC2-like cysteine cluster KDZ transposase-associated domain-containing protein</fullName>
    </recommendedName>
</protein>
<evidence type="ECO:0000313" key="4">
    <source>
        <dbReference type="Proteomes" id="UP001049176"/>
    </source>
</evidence>
<name>A0A9P7S392_9AGAR</name>
<dbReference type="GeneID" id="66076974"/>
<reference evidence="3" key="1">
    <citation type="journal article" date="2021" name="Genome Biol. Evol.">
        <title>The assembled and annotated genome of the fairy-ring fungus Marasmius oreades.</title>
        <authorList>
            <person name="Hiltunen M."/>
            <person name="Ament-Velasquez S.L."/>
            <person name="Johannesson H."/>
        </authorList>
    </citation>
    <scope>NUCLEOTIDE SEQUENCE</scope>
    <source>
        <strain evidence="3">03SP1</strain>
    </source>
</reference>
<dbReference type="PANTHER" id="PTHR33096:SF1">
    <property type="entry name" value="CXC1-LIKE CYSTEINE CLUSTER ASSOCIATED WITH KDZ TRANSPOSASES DOMAIN-CONTAINING PROTEIN"/>
    <property type="match status" value="1"/>
</dbReference>
<dbReference type="KEGG" id="more:E1B28_007898"/>
<dbReference type="OrthoDB" id="2682806at2759"/>
<dbReference type="Proteomes" id="UP001049176">
    <property type="component" value="Chromosome 4"/>
</dbReference>
<comment type="caution">
    <text evidence="3">The sequence shown here is derived from an EMBL/GenBank/DDBJ whole genome shotgun (WGS) entry which is preliminary data.</text>
</comment>
<dbReference type="Pfam" id="PF18803">
    <property type="entry name" value="CxC2"/>
    <property type="match status" value="1"/>
</dbReference>
<gene>
    <name evidence="3" type="ORF">E1B28_007898</name>
</gene>
<feature type="transmembrane region" description="Helical" evidence="1">
    <location>
        <begin position="303"/>
        <end position="321"/>
    </location>
</feature>
<dbReference type="EMBL" id="CM032184">
    <property type="protein sequence ID" value="KAG7094297.1"/>
    <property type="molecule type" value="Genomic_DNA"/>
</dbReference>
<evidence type="ECO:0000313" key="3">
    <source>
        <dbReference type="EMBL" id="KAG7094297.1"/>
    </source>
</evidence>
<keyword evidence="1" id="KW-0472">Membrane</keyword>
<dbReference type="AlphaFoldDB" id="A0A9P7S392"/>
<dbReference type="PANTHER" id="PTHR33096">
    <property type="entry name" value="CXC2 DOMAIN-CONTAINING PROTEIN"/>
    <property type="match status" value="1"/>
</dbReference>